<dbReference type="GO" id="GO:0032875">
    <property type="term" value="P:regulation of DNA endoreduplication"/>
    <property type="evidence" value="ECO:0007669"/>
    <property type="project" value="InterPro"/>
</dbReference>
<dbReference type="GO" id="GO:0004860">
    <property type="term" value="F:protein kinase inhibitor activity"/>
    <property type="evidence" value="ECO:0007669"/>
    <property type="project" value="UniProtKB-KW"/>
</dbReference>
<dbReference type="AlphaFoldDB" id="A0A843UJB0"/>
<evidence type="ECO:0000256" key="2">
    <source>
        <dbReference type="ARBA" id="ARBA00023306"/>
    </source>
</evidence>
<name>A0A843UJB0_COLES</name>
<organism evidence="4 5">
    <name type="scientific">Colocasia esculenta</name>
    <name type="common">Wild taro</name>
    <name type="synonym">Arum esculentum</name>
    <dbReference type="NCBI Taxonomy" id="4460"/>
    <lineage>
        <taxon>Eukaryota</taxon>
        <taxon>Viridiplantae</taxon>
        <taxon>Streptophyta</taxon>
        <taxon>Embryophyta</taxon>
        <taxon>Tracheophyta</taxon>
        <taxon>Spermatophyta</taxon>
        <taxon>Magnoliopsida</taxon>
        <taxon>Liliopsida</taxon>
        <taxon>Araceae</taxon>
        <taxon>Aroideae</taxon>
        <taxon>Colocasieae</taxon>
        <taxon>Colocasia</taxon>
    </lineage>
</organism>
<feature type="region of interest" description="Disordered" evidence="3">
    <location>
        <begin position="32"/>
        <end position="74"/>
    </location>
</feature>
<dbReference type="PANTHER" id="PTHR33142:SF15">
    <property type="entry name" value="CYCLIN-DEPENDENT PROTEIN KINASE INHIBITOR SMR4"/>
    <property type="match status" value="1"/>
</dbReference>
<gene>
    <name evidence="4" type="ORF">Taro_014401</name>
</gene>
<dbReference type="GO" id="GO:0005634">
    <property type="term" value="C:nucleus"/>
    <property type="evidence" value="ECO:0007669"/>
    <property type="project" value="TreeGrafter"/>
</dbReference>
<evidence type="ECO:0000256" key="3">
    <source>
        <dbReference type="SAM" id="MobiDB-lite"/>
    </source>
</evidence>
<sequence>MEMEWCGREVEGWETPKRADCRIPSVFPCPPPPPRKKPVVFRGRRDPPKDGYFQPPDLEELFSPAPRREGASVA</sequence>
<dbReference type="EMBL" id="NMUH01000598">
    <property type="protein sequence ID" value="MQL81940.1"/>
    <property type="molecule type" value="Genomic_DNA"/>
</dbReference>
<dbReference type="Proteomes" id="UP000652761">
    <property type="component" value="Unassembled WGS sequence"/>
</dbReference>
<evidence type="ECO:0000256" key="1">
    <source>
        <dbReference type="ARBA" id="ARBA00023013"/>
    </source>
</evidence>
<protein>
    <submittedName>
        <fullName evidence="4">Uncharacterized protein</fullName>
    </submittedName>
</protein>
<reference evidence="4" key="1">
    <citation type="submission" date="2017-07" db="EMBL/GenBank/DDBJ databases">
        <title>Taro Niue Genome Assembly and Annotation.</title>
        <authorList>
            <person name="Atibalentja N."/>
            <person name="Keating K."/>
            <person name="Fields C.J."/>
        </authorList>
    </citation>
    <scope>NUCLEOTIDE SEQUENCE</scope>
    <source>
        <strain evidence="4">Niue_2</strain>
        <tissue evidence="4">Leaf</tissue>
    </source>
</reference>
<evidence type="ECO:0000313" key="5">
    <source>
        <dbReference type="Proteomes" id="UP000652761"/>
    </source>
</evidence>
<keyword evidence="5" id="KW-1185">Reference proteome</keyword>
<proteinExistence type="predicted"/>
<dbReference type="PANTHER" id="PTHR33142">
    <property type="entry name" value="CYCLIN-DEPENDENT PROTEIN KINASE INHIBITOR SMR13"/>
    <property type="match status" value="1"/>
</dbReference>
<dbReference type="InterPro" id="IPR040389">
    <property type="entry name" value="SMR"/>
</dbReference>
<evidence type="ECO:0000313" key="4">
    <source>
        <dbReference type="EMBL" id="MQL81940.1"/>
    </source>
</evidence>
<accession>A0A843UJB0</accession>
<comment type="caution">
    <text evidence="4">The sequence shown here is derived from an EMBL/GenBank/DDBJ whole genome shotgun (WGS) entry which is preliminary data.</text>
</comment>
<keyword evidence="2" id="KW-0131">Cell cycle</keyword>
<keyword evidence="1" id="KW-0649">Protein kinase inhibitor</keyword>